<dbReference type="CDD" id="cd00051">
    <property type="entry name" value="EFh"/>
    <property type="match status" value="1"/>
</dbReference>
<evidence type="ECO:0000313" key="18">
    <source>
        <dbReference type="EMBL" id="KAJ8044356.1"/>
    </source>
</evidence>
<dbReference type="EMBL" id="JAIZAY010000003">
    <property type="protein sequence ID" value="KAJ8044356.1"/>
    <property type="molecule type" value="Genomic_DNA"/>
</dbReference>
<feature type="domain" description="EF-hand" evidence="17">
    <location>
        <begin position="108"/>
        <end position="143"/>
    </location>
</feature>
<gene>
    <name evidence="18" type="ORF">HOLleu_07085</name>
</gene>
<keyword evidence="9" id="KW-0479">Metal-binding</keyword>
<sequence>MGNKPSIPLAEEEIVELQNETGFSRSQLKSMYSRFLHLCGDGKDEVIRRSDLLRLSDLKSNPLGSRVVDAFFKDACSDDETMDFIQFVKAAAIFRPQSKHTTESALNSTENKLKFVFEIYDLDGNAAISHEEMLSLLKMMVGPEVNDETLSQIAERAVREGDLDEDGYISFSDFKKALMRTEAENKVSIRFLD</sequence>
<evidence type="ECO:0000256" key="14">
    <source>
        <dbReference type="ARBA" id="ARBA00023242"/>
    </source>
</evidence>
<dbReference type="Proteomes" id="UP001152320">
    <property type="component" value="Chromosome 3"/>
</dbReference>
<dbReference type="AlphaFoldDB" id="A0A9Q1HGQ1"/>
<keyword evidence="11" id="KW-0106">Calcium</keyword>
<evidence type="ECO:0000256" key="8">
    <source>
        <dbReference type="ARBA" id="ARBA00022707"/>
    </source>
</evidence>
<dbReference type="GO" id="GO:0005886">
    <property type="term" value="C:plasma membrane"/>
    <property type="evidence" value="ECO:0007669"/>
    <property type="project" value="UniProtKB-SubCell"/>
</dbReference>
<accession>A0A9Q1HGQ1</accession>
<dbReference type="GO" id="GO:0005737">
    <property type="term" value="C:cytoplasm"/>
    <property type="evidence" value="ECO:0007669"/>
    <property type="project" value="UniProtKB-SubCell"/>
</dbReference>
<name>A0A9Q1HGQ1_HOLLE</name>
<keyword evidence="14" id="KW-0539">Nucleus</keyword>
<dbReference type="Gene3D" id="1.10.238.10">
    <property type="entry name" value="EF-hand"/>
    <property type="match status" value="1"/>
</dbReference>
<dbReference type="SUPFAM" id="SSF47473">
    <property type="entry name" value="EF-hand"/>
    <property type="match status" value="1"/>
</dbReference>
<evidence type="ECO:0000256" key="2">
    <source>
        <dbReference type="ARBA" id="ARBA00004236"/>
    </source>
</evidence>
<proteinExistence type="inferred from homology"/>
<keyword evidence="8" id="KW-0519">Myristate</keyword>
<evidence type="ECO:0000256" key="12">
    <source>
        <dbReference type="ARBA" id="ARBA00022927"/>
    </source>
</evidence>
<dbReference type="Pfam" id="PF13499">
    <property type="entry name" value="EF-hand_7"/>
    <property type="match status" value="1"/>
</dbReference>
<evidence type="ECO:0000256" key="11">
    <source>
        <dbReference type="ARBA" id="ARBA00022837"/>
    </source>
</evidence>
<dbReference type="OrthoDB" id="191686at2759"/>
<keyword evidence="7" id="KW-0597">Phosphoprotein</keyword>
<keyword evidence="6" id="KW-0963">Cytoplasm</keyword>
<dbReference type="PROSITE" id="PS50222">
    <property type="entry name" value="EF_HAND_2"/>
    <property type="match status" value="2"/>
</dbReference>
<dbReference type="PROSITE" id="PS00018">
    <property type="entry name" value="EF_HAND_1"/>
    <property type="match status" value="1"/>
</dbReference>
<dbReference type="GO" id="GO:0005509">
    <property type="term" value="F:calcium ion binding"/>
    <property type="evidence" value="ECO:0007669"/>
    <property type="project" value="InterPro"/>
</dbReference>
<dbReference type="GO" id="GO:0015031">
    <property type="term" value="P:protein transport"/>
    <property type="evidence" value="ECO:0007669"/>
    <property type="project" value="UniProtKB-KW"/>
</dbReference>
<evidence type="ECO:0000256" key="16">
    <source>
        <dbReference type="ARBA" id="ARBA00038164"/>
    </source>
</evidence>
<keyword evidence="5" id="KW-1003">Cell membrane</keyword>
<comment type="caution">
    <text evidence="18">The sequence shown here is derived from an EMBL/GenBank/DDBJ whole genome shotgun (WGS) entry which is preliminary data.</text>
</comment>
<comment type="similarity">
    <text evidence="16">Belongs to the calcineurin regulatory subunit family. CHP subfamily.</text>
</comment>
<organism evidence="18 19">
    <name type="scientific">Holothuria leucospilota</name>
    <name type="common">Black long sea cucumber</name>
    <name type="synonym">Mertensiothuria leucospilota</name>
    <dbReference type="NCBI Taxonomy" id="206669"/>
    <lineage>
        <taxon>Eukaryota</taxon>
        <taxon>Metazoa</taxon>
        <taxon>Echinodermata</taxon>
        <taxon>Eleutherozoa</taxon>
        <taxon>Echinozoa</taxon>
        <taxon>Holothuroidea</taxon>
        <taxon>Aspidochirotacea</taxon>
        <taxon>Aspidochirotida</taxon>
        <taxon>Holothuriidae</taxon>
        <taxon>Holothuria</taxon>
    </lineage>
</organism>
<evidence type="ECO:0000256" key="13">
    <source>
        <dbReference type="ARBA" id="ARBA00023136"/>
    </source>
</evidence>
<evidence type="ECO:0000256" key="10">
    <source>
        <dbReference type="ARBA" id="ARBA00022737"/>
    </source>
</evidence>
<evidence type="ECO:0000259" key="17">
    <source>
        <dbReference type="PROSITE" id="PS50222"/>
    </source>
</evidence>
<dbReference type="InterPro" id="IPR011992">
    <property type="entry name" value="EF-hand-dom_pair"/>
</dbReference>
<reference evidence="18" key="1">
    <citation type="submission" date="2021-10" db="EMBL/GenBank/DDBJ databases">
        <title>Tropical sea cucumber genome reveals ecological adaptation and Cuvierian tubules defense mechanism.</title>
        <authorList>
            <person name="Chen T."/>
        </authorList>
    </citation>
    <scope>NUCLEOTIDE SEQUENCE</scope>
    <source>
        <strain evidence="18">Nanhai2018</strain>
        <tissue evidence="18">Muscle</tissue>
    </source>
</reference>
<feature type="domain" description="EF-hand" evidence="17">
    <location>
        <begin position="149"/>
        <end position="184"/>
    </location>
</feature>
<dbReference type="PANTHER" id="PTHR46002">
    <property type="entry name" value="EG:114D9.1 PROTEIN-RELATED"/>
    <property type="match status" value="1"/>
</dbReference>
<evidence type="ECO:0000256" key="6">
    <source>
        <dbReference type="ARBA" id="ARBA00022490"/>
    </source>
</evidence>
<keyword evidence="4" id="KW-0813">Transport</keyword>
<comment type="subcellular location">
    <subcellularLocation>
        <location evidence="2">Cell membrane</location>
    </subcellularLocation>
    <subcellularLocation>
        <location evidence="3">Cytoplasm</location>
    </subcellularLocation>
    <subcellularLocation>
        <location evidence="1">Nucleus</location>
    </subcellularLocation>
</comment>
<dbReference type="InterPro" id="IPR051875">
    <property type="entry name" value="Calcineurin_B_homologous"/>
</dbReference>
<keyword evidence="19" id="KW-1185">Reference proteome</keyword>
<keyword evidence="15" id="KW-0449">Lipoprotein</keyword>
<dbReference type="SMART" id="SM00054">
    <property type="entry name" value="EFh"/>
    <property type="match status" value="2"/>
</dbReference>
<evidence type="ECO:0000256" key="7">
    <source>
        <dbReference type="ARBA" id="ARBA00022553"/>
    </source>
</evidence>
<evidence type="ECO:0000256" key="15">
    <source>
        <dbReference type="ARBA" id="ARBA00023288"/>
    </source>
</evidence>
<dbReference type="InterPro" id="IPR002048">
    <property type="entry name" value="EF_hand_dom"/>
</dbReference>
<evidence type="ECO:0000313" key="19">
    <source>
        <dbReference type="Proteomes" id="UP001152320"/>
    </source>
</evidence>
<dbReference type="GO" id="GO:0005634">
    <property type="term" value="C:nucleus"/>
    <property type="evidence" value="ECO:0007669"/>
    <property type="project" value="UniProtKB-SubCell"/>
</dbReference>
<evidence type="ECO:0000256" key="4">
    <source>
        <dbReference type="ARBA" id="ARBA00022448"/>
    </source>
</evidence>
<protein>
    <submittedName>
        <fullName evidence="18">Calcineurin B-likeous protein 1</fullName>
    </submittedName>
</protein>
<evidence type="ECO:0000256" key="3">
    <source>
        <dbReference type="ARBA" id="ARBA00004496"/>
    </source>
</evidence>
<keyword evidence="13" id="KW-0472">Membrane</keyword>
<keyword evidence="10" id="KW-0677">Repeat</keyword>
<evidence type="ECO:0000256" key="9">
    <source>
        <dbReference type="ARBA" id="ARBA00022723"/>
    </source>
</evidence>
<dbReference type="InterPro" id="IPR018247">
    <property type="entry name" value="EF_Hand_1_Ca_BS"/>
</dbReference>
<evidence type="ECO:0000256" key="1">
    <source>
        <dbReference type="ARBA" id="ARBA00004123"/>
    </source>
</evidence>
<evidence type="ECO:0000256" key="5">
    <source>
        <dbReference type="ARBA" id="ARBA00022475"/>
    </source>
</evidence>
<keyword evidence="12" id="KW-0653">Protein transport</keyword>